<feature type="region of interest" description="Disordered" evidence="2">
    <location>
        <begin position="185"/>
        <end position="243"/>
    </location>
</feature>
<dbReference type="EMBL" id="SOYY01000007">
    <property type="protein sequence ID" value="KAA0718918.1"/>
    <property type="molecule type" value="Genomic_DNA"/>
</dbReference>
<comment type="caution">
    <text evidence="3">The sequence shown here is derived from an EMBL/GenBank/DDBJ whole genome shotgun (WGS) entry which is preliminary data.</text>
</comment>
<reference evidence="3 4" key="1">
    <citation type="journal article" date="2019" name="Mol. Ecol. Resour.">
        <title>Chromosome-level genome assembly of Triplophysa tibetana, a fish adapted to the harsh high-altitude environment of the Tibetan Plateau.</title>
        <authorList>
            <person name="Yang X."/>
            <person name="Liu H."/>
            <person name="Ma Z."/>
            <person name="Zou Y."/>
            <person name="Zou M."/>
            <person name="Mao Y."/>
            <person name="Li X."/>
            <person name="Wang H."/>
            <person name="Chen T."/>
            <person name="Wang W."/>
            <person name="Yang R."/>
        </authorList>
    </citation>
    <scope>NUCLEOTIDE SEQUENCE [LARGE SCALE GENOMIC DNA]</scope>
    <source>
        <strain evidence="3">TTIB1903HZAU</strain>
        <tissue evidence="3">Muscle</tissue>
    </source>
</reference>
<dbReference type="AlphaFoldDB" id="A0A5A9PAA6"/>
<feature type="coiled-coil region" evidence="1">
    <location>
        <begin position="111"/>
        <end position="163"/>
    </location>
</feature>
<protein>
    <submittedName>
        <fullName evidence="3">Uncharacterized protein</fullName>
    </submittedName>
</protein>
<feature type="compositionally biased region" description="Basic and acidic residues" evidence="2">
    <location>
        <begin position="207"/>
        <end position="219"/>
    </location>
</feature>
<organism evidence="3 4">
    <name type="scientific">Triplophysa tibetana</name>
    <dbReference type="NCBI Taxonomy" id="1572043"/>
    <lineage>
        <taxon>Eukaryota</taxon>
        <taxon>Metazoa</taxon>
        <taxon>Chordata</taxon>
        <taxon>Craniata</taxon>
        <taxon>Vertebrata</taxon>
        <taxon>Euteleostomi</taxon>
        <taxon>Actinopterygii</taxon>
        <taxon>Neopterygii</taxon>
        <taxon>Teleostei</taxon>
        <taxon>Ostariophysi</taxon>
        <taxon>Cypriniformes</taxon>
        <taxon>Nemacheilidae</taxon>
        <taxon>Triplophysa</taxon>
    </lineage>
</organism>
<name>A0A5A9PAA6_9TELE</name>
<accession>A0A5A9PAA6</accession>
<evidence type="ECO:0000256" key="1">
    <source>
        <dbReference type="SAM" id="Coils"/>
    </source>
</evidence>
<evidence type="ECO:0000313" key="3">
    <source>
        <dbReference type="EMBL" id="KAA0718918.1"/>
    </source>
</evidence>
<sequence>MGVALCPVCLNRYSQLSQHLRVFHRVVNGEERRLLLALESGRIEYRTACCPVLGCGKDTTRLDRHLKSHTELSKEDYQNAVDEIKKNKIMAHLAALRASNPKPPMATVLDLQEVEVKAEDLEMANNLLLQEELCCLESCRRKKLGLKSKIADLNEQIETLTATLCEITRGNRVLKRQCIRKASKAVSDNASPLPPNHQHVSSLQSFDHPEPRSSSRHPDSVSTLNEHNGSPVPKVTPGKKKDGKITNCLVNMAKDNLNFPTVRHTTQGLVMLRPLNQLKLHSSHLPCVQVSTKKTSQAKRQLVALPHTLAGQVRAKKARVKIEKSLNIRRALLIK</sequence>
<dbReference type="Proteomes" id="UP000324632">
    <property type="component" value="Chromosome 7"/>
</dbReference>
<gene>
    <name evidence="3" type="ORF">E1301_Tti007765</name>
</gene>
<keyword evidence="1" id="KW-0175">Coiled coil</keyword>
<evidence type="ECO:0000256" key="2">
    <source>
        <dbReference type="SAM" id="MobiDB-lite"/>
    </source>
</evidence>
<evidence type="ECO:0000313" key="4">
    <source>
        <dbReference type="Proteomes" id="UP000324632"/>
    </source>
</evidence>
<proteinExistence type="predicted"/>
<keyword evidence="4" id="KW-1185">Reference proteome</keyword>